<dbReference type="PROSITE" id="PS51186">
    <property type="entry name" value="GNAT"/>
    <property type="match status" value="1"/>
</dbReference>
<evidence type="ECO:0000313" key="3">
    <source>
        <dbReference type="Proteomes" id="UP000029553"/>
    </source>
</evidence>
<feature type="domain" description="N-acetyltransferase" evidence="1">
    <location>
        <begin position="3"/>
        <end position="151"/>
    </location>
</feature>
<reference evidence="2 3" key="1">
    <citation type="submission" date="2013-09" db="EMBL/GenBank/DDBJ databases">
        <title>High correlation between genotypes and phenotypes of environmental bacteria Comamonas testosteroni strains.</title>
        <authorList>
            <person name="Liu L."/>
            <person name="Zhu W."/>
            <person name="Xia X."/>
            <person name="Xu B."/>
            <person name="Luo M."/>
            <person name="Wang G."/>
        </authorList>
    </citation>
    <scope>NUCLEOTIDE SEQUENCE [LARGE SCALE GENOMIC DNA]</scope>
    <source>
        <strain evidence="2 3">JL40</strain>
    </source>
</reference>
<protein>
    <recommendedName>
        <fullName evidence="1">N-acetyltransferase domain-containing protein</fullName>
    </recommendedName>
</protein>
<dbReference type="Gene3D" id="3.40.630.30">
    <property type="match status" value="1"/>
</dbReference>
<evidence type="ECO:0000259" key="1">
    <source>
        <dbReference type="PROSITE" id="PS51186"/>
    </source>
</evidence>
<dbReference type="InterPro" id="IPR000182">
    <property type="entry name" value="GNAT_dom"/>
</dbReference>
<evidence type="ECO:0000313" key="2">
    <source>
        <dbReference type="EMBL" id="KGH26271.1"/>
    </source>
</evidence>
<organism evidence="2 3">
    <name type="scientific">Comamonas testosteroni</name>
    <name type="common">Pseudomonas testosteroni</name>
    <dbReference type="NCBI Taxonomy" id="285"/>
    <lineage>
        <taxon>Bacteria</taxon>
        <taxon>Pseudomonadati</taxon>
        <taxon>Pseudomonadota</taxon>
        <taxon>Betaproteobacteria</taxon>
        <taxon>Burkholderiales</taxon>
        <taxon>Comamonadaceae</taxon>
        <taxon>Comamonas</taxon>
    </lineage>
</organism>
<name>A0A096F7E3_COMTE</name>
<sequence length="151" mass="16509">MTMGIRQATLDDLPVLINLGELMHAESPRFSRITFSPARLGHTLAALVQSPMGFVWVTETEAGEVVGGLMATAFQHWASDDLMTTDLALFLAPEHRGGTAAARLTRKYHQWARDLGAKLIQQGVTTGVHTDQTVQLLERLGMKRCGVILEA</sequence>
<comment type="caution">
    <text evidence="2">The sequence shown here is derived from an EMBL/GenBank/DDBJ whole genome shotgun (WGS) entry which is preliminary data.</text>
</comment>
<accession>A0A096F7E3</accession>
<dbReference type="InterPro" id="IPR016181">
    <property type="entry name" value="Acyl_CoA_acyltransferase"/>
</dbReference>
<dbReference type="Pfam" id="PF00583">
    <property type="entry name" value="Acetyltransf_1"/>
    <property type="match status" value="1"/>
</dbReference>
<gene>
    <name evidence="2" type="ORF">P353_22335</name>
</gene>
<dbReference type="AlphaFoldDB" id="A0A096F7E3"/>
<dbReference type="GO" id="GO:0016747">
    <property type="term" value="F:acyltransferase activity, transferring groups other than amino-acyl groups"/>
    <property type="evidence" value="ECO:0007669"/>
    <property type="project" value="InterPro"/>
</dbReference>
<dbReference type="Proteomes" id="UP000029553">
    <property type="component" value="Unassembled WGS sequence"/>
</dbReference>
<proteinExistence type="predicted"/>
<dbReference type="EMBL" id="AWOR01000069">
    <property type="protein sequence ID" value="KGH26271.1"/>
    <property type="molecule type" value="Genomic_DNA"/>
</dbReference>
<dbReference type="SUPFAM" id="SSF55729">
    <property type="entry name" value="Acyl-CoA N-acyltransferases (Nat)"/>
    <property type="match status" value="1"/>
</dbReference>